<protein>
    <submittedName>
        <fullName evidence="19">Wall associated kinase-like 6, putative</fullName>
    </submittedName>
</protein>
<dbReference type="HOGENOM" id="CLU_000288_43_5_1"/>
<keyword evidence="10 16" id="KW-1133">Transmembrane helix</keyword>
<keyword evidence="6 17" id="KW-0732">Signal</keyword>
<dbReference type="FunFam" id="3.30.200.20:FF:000043">
    <property type="entry name" value="Wall-associated receptor kinase 2"/>
    <property type="match status" value="1"/>
</dbReference>
<evidence type="ECO:0000256" key="6">
    <source>
        <dbReference type="ARBA" id="ARBA00022729"/>
    </source>
</evidence>
<keyword evidence="4" id="KW-0808">Transferase</keyword>
<dbReference type="InterPro" id="IPR001881">
    <property type="entry name" value="EGF-like_Ca-bd_dom"/>
</dbReference>
<dbReference type="STRING" id="3641.A0A061EP13"/>
<feature type="signal peptide" evidence="17">
    <location>
        <begin position="1"/>
        <end position="26"/>
    </location>
</feature>
<dbReference type="SMART" id="SM00220">
    <property type="entry name" value="S_TKc"/>
    <property type="match status" value="1"/>
</dbReference>
<dbReference type="CDD" id="cd14066">
    <property type="entry name" value="STKc_IRAK"/>
    <property type="match status" value="1"/>
</dbReference>
<dbReference type="GO" id="GO:0005886">
    <property type="term" value="C:plasma membrane"/>
    <property type="evidence" value="ECO:0000318"/>
    <property type="project" value="GO_Central"/>
</dbReference>
<keyword evidence="9" id="KW-0067">ATP-binding</keyword>
<evidence type="ECO:0000256" key="17">
    <source>
        <dbReference type="SAM" id="SignalP"/>
    </source>
</evidence>
<evidence type="ECO:0000256" key="13">
    <source>
        <dbReference type="ARBA" id="ARBA00023180"/>
    </source>
</evidence>
<dbReference type="Pfam" id="PF08488">
    <property type="entry name" value="WAK"/>
    <property type="match status" value="1"/>
</dbReference>
<dbReference type="InterPro" id="IPR011009">
    <property type="entry name" value="Kinase-like_dom_sf"/>
</dbReference>
<evidence type="ECO:0000256" key="12">
    <source>
        <dbReference type="ARBA" id="ARBA00023157"/>
    </source>
</evidence>
<dbReference type="InterPro" id="IPR025287">
    <property type="entry name" value="WAK_GUB"/>
</dbReference>
<evidence type="ECO:0000256" key="2">
    <source>
        <dbReference type="ARBA" id="ARBA00022527"/>
    </source>
</evidence>
<evidence type="ECO:0000256" key="7">
    <source>
        <dbReference type="ARBA" id="ARBA00022741"/>
    </source>
</evidence>
<comment type="catalytic activity">
    <reaction evidence="14">
        <text>L-seryl-[protein] + ATP = O-phospho-L-seryl-[protein] + ADP + H(+)</text>
        <dbReference type="Rhea" id="RHEA:17989"/>
        <dbReference type="Rhea" id="RHEA-COMP:9863"/>
        <dbReference type="Rhea" id="RHEA-COMP:11604"/>
        <dbReference type="ChEBI" id="CHEBI:15378"/>
        <dbReference type="ChEBI" id="CHEBI:29999"/>
        <dbReference type="ChEBI" id="CHEBI:30616"/>
        <dbReference type="ChEBI" id="CHEBI:83421"/>
        <dbReference type="ChEBI" id="CHEBI:456216"/>
    </reaction>
</comment>
<organism evidence="19 20">
    <name type="scientific">Theobroma cacao</name>
    <name type="common">Cacao</name>
    <name type="synonym">Cocoa</name>
    <dbReference type="NCBI Taxonomy" id="3641"/>
    <lineage>
        <taxon>Eukaryota</taxon>
        <taxon>Viridiplantae</taxon>
        <taxon>Streptophyta</taxon>
        <taxon>Embryophyta</taxon>
        <taxon>Tracheophyta</taxon>
        <taxon>Spermatophyta</taxon>
        <taxon>Magnoliopsida</taxon>
        <taxon>eudicotyledons</taxon>
        <taxon>Gunneridae</taxon>
        <taxon>Pentapetalae</taxon>
        <taxon>rosids</taxon>
        <taxon>malvids</taxon>
        <taxon>Malvales</taxon>
        <taxon>Malvaceae</taxon>
        <taxon>Byttnerioideae</taxon>
        <taxon>Theobroma</taxon>
    </lineage>
</organism>
<gene>
    <name evidence="19" type="ORF">TCM_021127</name>
</gene>
<accession>A0A061EP13</accession>
<proteinExistence type="predicted"/>
<name>A0A061EP13_THECC</name>
<dbReference type="GO" id="GO:0007166">
    <property type="term" value="P:cell surface receptor signaling pathway"/>
    <property type="evidence" value="ECO:0000318"/>
    <property type="project" value="GO_Central"/>
</dbReference>
<dbReference type="Pfam" id="PF13947">
    <property type="entry name" value="GUB_WAK_bind"/>
    <property type="match status" value="1"/>
</dbReference>
<reference evidence="19 20" key="1">
    <citation type="journal article" date="2013" name="Genome Biol.">
        <title>The genome sequence of the most widely cultivated cacao type and its use to identify candidate genes regulating pod color.</title>
        <authorList>
            <person name="Motamayor J.C."/>
            <person name="Mockaitis K."/>
            <person name="Schmutz J."/>
            <person name="Haiminen N."/>
            <person name="Iii D.L."/>
            <person name="Cornejo O."/>
            <person name="Findley S.D."/>
            <person name="Zheng P."/>
            <person name="Utro F."/>
            <person name="Royaert S."/>
            <person name="Saski C."/>
            <person name="Jenkins J."/>
            <person name="Podicheti R."/>
            <person name="Zhao M."/>
            <person name="Scheffler B.E."/>
            <person name="Stack J.C."/>
            <person name="Feltus F.A."/>
            <person name="Mustiga G.M."/>
            <person name="Amores F."/>
            <person name="Phillips W."/>
            <person name="Marelli J.P."/>
            <person name="May G.D."/>
            <person name="Shapiro H."/>
            <person name="Ma J."/>
            <person name="Bustamante C.D."/>
            <person name="Schnell R.J."/>
            <person name="Main D."/>
            <person name="Gilbert D."/>
            <person name="Parida L."/>
            <person name="Kuhn D.N."/>
        </authorList>
    </citation>
    <scope>NUCLEOTIDE SEQUENCE [LARGE SCALE GENOMIC DNA]</scope>
    <source>
        <strain evidence="20">cv. Matina 1-6</strain>
    </source>
</reference>
<keyword evidence="8 19" id="KW-0418">Kinase</keyword>
<evidence type="ECO:0000256" key="5">
    <source>
        <dbReference type="ARBA" id="ARBA00022692"/>
    </source>
</evidence>
<dbReference type="GO" id="GO:0005509">
    <property type="term" value="F:calcium ion binding"/>
    <property type="evidence" value="ECO:0007669"/>
    <property type="project" value="InterPro"/>
</dbReference>
<evidence type="ECO:0000313" key="20">
    <source>
        <dbReference type="Proteomes" id="UP000026915"/>
    </source>
</evidence>
<dbReference type="Proteomes" id="UP000026915">
    <property type="component" value="Chromosome 4"/>
</dbReference>
<evidence type="ECO:0000256" key="15">
    <source>
        <dbReference type="ARBA" id="ARBA00047951"/>
    </source>
</evidence>
<comment type="subcellular location">
    <subcellularLocation>
        <location evidence="1">Membrane</location>
        <topology evidence="1">Single-pass type I membrane protein</topology>
    </subcellularLocation>
</comment>
<dbReference type="InterPro" id="IPR000719">
    <property type="entry name" value="Prot_kinase_dom"/>
</dbReference>
<evidence type="ECO:0000256" key="14">
    <source>
        <dbReference type="ARBA" id="ARBA00047558"/>
    </source>
</evidence>
<keyword evidence="11 16" id="KW-0472">Membrane</keyword>
<dbReference type="EMBL" id="CM001882">
    <property type="protein sequence ID" value="EOY06393.1"/>
    <property type="molecule type" value="Genomic_DNA"/>
</dbReference>
<keyword evidence="7" id="KW-0547">Nucleotide-binding</keyword>
<keyword evidence="12" id="KW-1015">Disulfide bond</keyword>
<dbReference type="GO" id="GO:0005524">
    <property type="term" value="F:ATP binding"/>
    <property type="evidence" value="ECO:0007669"/>
    <property type="project" value="UniProtKB-KW"/>
</dbReference>
<dbReference type="PROSITE" id="PS00108">
    <property type="entry name" value="PROTEIN_KINASE_ST"/>
    <property type="match status" value="1"/>
</dbReference>
<keyword evidence="5 16" id="KW-0812">Transmembrane</keyword>
<evidence type="ECO:0000256" key="4">
    <source>
        <dbReference type="ARBA" id="ARBA00022679"/>
    </source>
</evidence>
<dbReference type="GO" id="GO:0030247">
    <property type="term" value="F:polysaccharide binding"/>
    <property type="evidence" value="ECO:0007669"/>
    <property type="project" value="InterPro"/>
</dbReference>
<dbReference type="Gene3D" id="3.30.200.20">
    <property type="entry name" value="Phosphorylase Kinase, domain 1"/>
    <property type="match status" value="1"/>
</dbReference>
<dbReference type="InterPro" id="IPR013695">
    <property type="entry name" value="WAK"/>
</dbReference>
<dbReference type="PROSITE" id="PS50011">
    <property type="entry name" value="PROTEIN_KINASE_DOM"/>
    <property type="match status" value="1"/>
</dbReference>
<dbReference type="SMART" id="SM00179">
    <property type="entry name" value="EGF_CA"/>
    <property type="match status" value="1"/>
</dbReference>
<evidence type="ECO:0000259" key="18">
    <source>
        <dbReference type="PROSITE" id="PS50011"/>
    </source>
</evidence>
<dbReference type="FunCoup" id="A0A061EP13">
    <property type="interactions" value="60"/>
</dbReference>
<evidence type="ECO:0000256" key="10">
    <source>
        <dbReference type="ARBA" id="ARBA00022989"/>
    </source>
</evidence>
<evidence type="ECO:0000313" key="19">
    <source>
        <dbReference type="EMBL" id="EOY06393.1"/>
    </source>
</evidence>
<dbReference type="FunFam" id="1.10.510.10:FF:000084">
    <property type="entry name" value="Wall-associated receptor kinase 2"/>
    <property type="match status" value="1"/>
</dbReference>
<keyword evidence="3" id="KW-0597">Phosphoprotein</keyword>
<dbReference type="GO" id="GO:0004674">
    <property type="term" value="F:protein serine/threonine kinase activity"/>
    <property type="evidence" value="ECO:0007669"/>
    <property type="project" value="UniProtKB-KW"/>
</dbReference>
<dbReference type="Gene3D" id="1.10.510.10">
    <property type="entry name" value="Transferase(Phosphotransferase) domain 1"/>
    <property type="match status" value="1"/>
</dbReference>
<feature type="domain" description="Protein kinase" evidence="18">
    <location>
        <begin position="395"/>
        <end position="669"/>
    </location>
</feature>
<dbReference type="InterPro" id="IPR008271">
    <property type="entry name" value="Ser/Thr_kinase_AS"/>
</dbReference>
<dbReference type="OMA" id="CYCNYGY"/>
<evidence type="ECO:0000256" key="3">
    <source>
        <dbReference type="ARBA" id="ARBA00022553"/>
    </source>
</evidence>
<dbReference type="SUPFAM" id="SSF56112">
    <property type="entry name" value="Protein kinase-like (PK-like)"/>
    <property type="match status" value="1"/>
</dbReference>
<dbReference type="PANTHER" id="PTHR27005">
    <property type="entry name" value="WALL-ASSOCIATED RECEPTOR KINASE-LIKE 21"/>
    <property type="match status" value="1"/>
</dbReference>
<dbReference type="CDD" id="cd00054">
    <property type="entry name" value="EGF_CA"/>
    <property type="match status" value="1"/>
</dbReference>
<evidence type="ECO:0000256" key="16">
    <source>
        <dbReference type="SAM" id="Phobius"/>
    </source>
</evidence>
<dbReference type="PANTHER" id="PTHR27005:SF280">
    <property type="entry name" value="WALL-ASSOCIATED RECEPTOR KINASE-LIKE 8"/>
    <property type="match status" value="1"/>
</dbReference>
<dbReference type="Gene3D" id="2.10.25.10">
    <property type="entry name" value="Laminin"/>
    <property type="match status" value="1"/>
</dbReference>
<keyword evidence="20" id="KW-1185">Reference proteome</keyword>
<keyword evidence="13" id="KW-0325">Glycoprotein</keyword>
<dbReference type="eggNOG" id="ENOG502RMXX">
    <property type="taxonomic scope" value="Eukaryota"/>
</dbReference>
<evidence type="ECO:0000256" key="11">
    <source>
        <dbReference type="ARBA" id="ARBA00023136"/>
    </source>
</evidence>
<comment type="catalytic activity">
    <reaction evidence="15">
        <text>L-threonyl-[protein] + ATP = O-phospho-L-threonyl-[protein] + ADP + H(+)</text>
        <dbReference type="Rhea" id="RHEA:46608"/>
        <dbReference type="Rhea" id="RHEA-COMP:11060"/>
        <dbReference type="Rhea" id="RHEA-COMP:11605"/>
        <dbReference type="ChEBI" id="CHEBI:15378"/>
        <dbReference type="ChEBI" id="CHEBI:30013"/>
        <dbReference type="ChEBI" id="CHEBI:30616"/>
        <dbReference type="ChEBI" id="CHEBI:61977"/>
        <dbReference type="ChEBI" id="CHEBI:456216"/>
    </reaction>
</comment>
<dbReference type="InterPro" id="IPR045274">
    <property type="entry name" value="WAK-like"/>
</dbReference>
<dbReference type="PROSITE" id="PS01187">
    <property type="entry name" value="EGF_CA"/>
    <property type="match status" value="1"/>
</dbReference>
<feature type="chain" id="PRO_5001601288" evidence="17">
    <location>
        <begin position="27"/>
        <end position="758"/>
    </location>
</feature>
<evidence type="ECO:0000256" key="9">
    <source>
        <dbReference type="ARBA" id="ARBA00022840"/>
    </source>
</evidence>
<evidence type="ECO:0000256" key="8">
    <source>
        <dbReference type="ARBA" id="ARBA00022777"/>
    </source>
</evidence>
<dbReference type="AlphaFoldDB" id="A0A061EP13"/>
<keyword evidence="2" id="KW-0723">Serine/threonine-protein kinase</keyword>
<dbReference type="InterPro" id="IPR018097">
    <property type="entry name" value="EGF_Ca-bd_CS"/>
</dbReference>
<feature type="transmembrane region" description="Helical" evidence="16">
    <location>
        <begin position="319"/>
        <end position="342"/>
    </location>
</feature>
<sequence length="758" mass="85763">MREKMVVRFVSSFTFLLLLTIRLAFSASIAKNGCKDRCGNVSIPYPFGIGAKCSLNPWFEVSCNDTSSPPTISLTSIKMELLEFRLGRDEYLRVKSPIISKNCSGRETSRRVNITGSPFCFSESMNKFIAAGCNNEAFMTGIEPTIVGCESACIGNRLFGPNPNATCDGSTCCETVIPSRLHVFNATFQSKESESEGCKLAFLVEEEWFYNNITDKSSAFQNVDYVPALLDWAIPDEAFELPTKRGRDYYCNGHRYMDTEPYYLNSSRCYCYGGYEGNAYLPNGCQDIDECLDGPHKRCGNATCVNRPGHYECERKKTWIIIFGISLGFGVLCLAIAGWWLYKFLKKRRNIKLKKKFFKRNGGLLLQQQMSSSESSIEKTKIFTSKELDKATDYFNKNRVLGQGGQGTVYKGMLVDGRIVAVKKSKVVDAEKVEEFINEVVILSQINHRNVVKLLGCCLETEVPLLVYEFIPNGTLFQYLHDQSEEFPLSWDTRLRIAKEIAEALSYLHSAASIPIYHRDIKSSNILLDEKYRAKVSDFGTSRSISIDQTHLTTHVQGTFGYLDPEYFQSSQFTEKSDVYSFGVVLVELLTSEKPISLERAEEGRSLATHFILSVEENQLFDIVDARVTKQAKDGEVVMVAKLAYRCLSLCGRKRPTMKEVAMELERILSLQNDSNVQHDQEEIEYVRIDVTCPRDGVSTSTEAGGEQPTNAEKLKIYFPIVLEKVRQQYRCGYACGVLTLPLYYDYYYSNQSKSSFI</sequence>
<evidence type="ECO:0000256" key="1">
    <source>
        <dbReference type="ARBA" id="ARBA00004479"/>
    </source>
</evidence>
<dbReference type="Gramene" id="EOY06393">
    <property type="protein sequence ID" value="EOY06393"/>
    <property type="gene ID" value="TCM_021127"/>
</dbReference>
<dbReference type="Pfam" id="PF00069">
    <property type="entry name" value="Pkinase"/>
    <property type="match status" value="1"/>
</dbReference>
<dbReference type="InParanoid" id="A0A061EP13"/>